<organism evidence="1 2">
    <name type="scientific">Pseudocercospora musae</name>
    <dbReference type="NCBI Taxonomy" id="113226"/>
    <lineage>
        <taxon>Eukaryota</taxon>
        <taxon>Fungi</taxon>
        <taxon>Dikarya</taxon>
        <taxon>Ascomycota</taxon>
        <taxon>Pezizomycotina</taxon>
        <taxon>Dothideomycetes</taxon>
        <taxon>Dothideomycetidae</taxon>
        <taxon>Mycosphaerellales</taxon>
        <taxon>Mycosphaerellaceae</taxon>
        <taxon>Pseudocercospora</taxon>
    </lineage>
</organism>
<accession>A0A139I919</accession>
<dbReference type="Proteomes" id="UP000073492">
    <property type="component" value="Unassembled WGS sequence"/>
</dbReference>
<comment type="caution">
    <text evidence="1">The sequence shown here is derived from an EMBL/GenBank/DDBJ whole genome shotgun (WGS) entry which is preliminary data.</text>
</comment>
<sequence length="299" mass="33314">MASFGAWCDTLLACQPFRFHRSRHHESKMLKLSVVGAEENRVNPDHLTTASSSAFQSISPCAPIYLILSRYETLANTIDDETGRTDASCPSQMDELLSQHACNSHSMVAAVILQVRSAWHCGMDNLSYASPSALHPRVHGPVHVSSLIGPIGFSVLCLPTFLHQHPRPDQRLASGPLSYAKEKLHRELSIWVRISSQSGVQEADIYISTAKVRTARQRWDRARRRDSVFDGIAFLDRSKVSTTHARNALPTSSLTDVFAALPVRRSIRLLLFETQPREVGTMVEDTRCSQDRKNIEGSP</sequence>
<keyword evidence="2" id="KW-1185">Reference proteome</keyword>
<protein>
    <submittedName>
        <fullName evidence="1">Uncharacterized protein</fullName>
    </submittedName>
</protein>
<name>A0A139I919_9PEZI</name>
<evidence type="ECO:0000313" key="2">
    <source>
        <dbReference type="Proteomes" id="UP000073492"/>
    </source>
</evidence>
<reference evidence="1 2" key="1">
    <citation type="submission" date="2015-07" db="EMBL/GenBank/DDBJ databases">
        <title>Comparative genomics of the Sigatoka disease complex on banana suggests a link between parallel evolutionary changes in Pseudocercospora fijiensis and Pseudocercospora eumusae and increased virulence on the banana host.</title>
        <authorList>
            <person name="Chang T.-C."/>
            <person name="Salvucci A."/>
            <person name="Crous P.W."/>
            <person name="Stergiopoulos I."/>
        </authorList>
    </citation>
    <scope>NUCLEOTIDE SEQUENCE [LARGE SCALE GENOMIC DNA]</scope>
    <source>
        <strain evidence="1 2">CBS 116634</strain>
    </source>
</reference>
<proteinExistence type="predicted"/>
<evidence type="ECO:0000313" key="1">
    <source>
        <dbReference type="EMBL" id="KXT11247.1"/>
    </source>
</evidence>
<dbReference type="AlphaFoldDB" id="A0A139I919"/>
<dbReference type="EMBL" id="LFZO01000213">
    <property type="protein sequence ID" value="KXT11247.1"/>
    <property type="molecule type" value="Genomic_DNA"/>
</dbReference>
<gene>
    <name evidence="1" type="ORF">AC579_6993</name>
</gene>